<evidence type="ECO:0000256" key="1">
    <source>
        <dbReference type="ARBA" id="ARBA00004479"/>
    </source>
</evidence>
<dbReference type="GO" id="GO:0016020">
    <property type="term" value="C:membrane"/>
    <property type="evidence" value="ECO:0007669"/>
    <property type="project" value="UniProtKB-SubCell"/>
</dbReference>
<keyword evidence="7" id="KW-0325">Glycoprotein</keyword>
<dbReference type="InterPro" id="IPR011029">
    <property type="entry name" value="DEATH-like_dom_sf"/>
</dbReference>
<reference evidence="14 15" key="1">
    <citation type="submission" date="2020-02" db="EMBL/GenBank/DDBJ databases">
        <title>A chromosome-scale genome assembly of the black bullhead catfish (Ameiurus melas).</title>
        <authorList>
            <person name="Wen M."/>
            <person name="Zham M."/>
            <person name="Cabau C."/>
            <person name="Klopp C."/>
            <person name="Donnadieu C."/>
            <person name="Roques C."/>
            <person name="Bouchez O."/>
            <person name="Lampietro C."/>
            <person name="Jouanno E."/>
            <person name="Herpin A."/>
            <person name="Louis A."/>
            <person name="Berthelot C."/>
            <person name="Parey E."/>
            <person name="Roest-Crollius H."/>
            <person name="Braasch I."/>
            <person name="Postlethwait J."/>
            <person name="Robinson-Rechavi M."/>
            <person name="Echchiki A."/>
            <person name="Begum T."/>
            <person name="Montfort J."/>
            <person name="Schartl M."/>
            <person name="Bobe J."/>
            <person name="Guiguen Y."/>
        </authorList>
    </citation>
    <scope>NUCLEOTIDE SEQUENCE [LARGE SCALE GENOMIC DNA]</scope>
    <source>
        <strain evidence="14">M_S1</strain>
        <tissue evidence="14">Blood</tissue>
    </source>
</reference>
<comment type="similarity">
    <text evidence="2">Belongs to the FAM171 family.</text>
</comment>
<evidence type="ECO:0000256" key="6">
    <source>
        <dbReference type="ARBA" id="ARBA00023136"/>
    </source>
</evidence>
<sequence>MDKLIMLLFLLTLFIFSKDGRVTAGFKGSARASLTLIDGTQDQLAYHHNRQDHHDGGFSGQKGSTFTLRVQVKNAVSQQPLSHASVEVFANYTLINSTMTGRDGVTVLRVPYTHSWPLMLVARKDGFIQTPLLWKTTKIPIFSSVTLPLFYQNQGNIWLFEDLVIITGKMSDTVPPANVQFSKRLLSIPDNNISSLIAYLTVPRLPADKNFFPNTTGIIMSKSGFRSVELNPIAAVSVQLLYDGIDVQISGPVQITLPLAESSQSQLSYTVPAWSFDRKTGVWVNCGLGTVQMENRHLVWVYTAPHLDYWIAAPFPSSTGYMGHESPLDFISYNAYLLVPVVGGGLIIAVGLLAVVSCYCRDSLCKRKRKQVHSRKTAIQKKDQTTGRNNSNEQLDISFKAPTRKHRHRSAAFQSTSVSSSSNSRNVTSSDQASGSRSATLPRKAAQYSGLEKPKMALLSEVKQQDLTMDMPYGEPRAKGWSCLLESVSVPDTLNKATGMDTSCGTNQGSSEQTLLELSKNKPFPHPKAWFVSLEGKPAAQVCHSILDLRKCHLLLNDSQDTSLDSGVDLNEQHQKQNQSYLKRSTAHTQATYSENADLSSCESGTIIDGTPEELLLKNTLQRSGGSVAYLPEEKCDDDTSYEGSESPSGGYPVENVVKFLKVKLTHQWKRSTWKRRKQSNKEEWTQSQGQSVCVDFLQLLKEDDVNESSPELKEWITSVNTSSEIKAAPQSSIQGSGSSVNISADDTSSVYNPIRSGAKISVQKRTDEKPLRSGFSDRELEIKAAPQRPVQSSGSSVNISATEASCVRVPIISGCQISSLSIEMNNSLQKRTHEKPLRSGFSDRELDNQEFLKKNRGEIIDKVKTVDRIIDDLNLTDEMVANVRAEKTEQAKMRKVLEYTNSTKAAKLLIDALWKHAGDVMEDLTMA</sequence>
<evidence type="ECO:0000256" key="2">
    <source>
        <dbReference type="ARBA" id="ARBA00006818"/>
    </source>
</evidence>
<evidence type="ECO:0008006" key="16">
    <source>
        <dbReference type="Google" id="ProtNLM"/>
    </source>
</evidence>
<feature type="domain" description="CARD" evidence="11">
    <location>
        <begin position="850"/>
        <end position="926"/>
    </location>
</feature>
<evidence type="ECO:0000313" key="15">
    <source>
        <dbReference type="Proteomes" id="UP000593565"/>
    </source>
</evidence>
<evidence type="ECO:0000256" key="9">
    <source>
        <dbReference type="SAM" id="Phobius"/>
    </source>
</evidence>
<dbReference type="Gene3D" id="1.10.533.10">
    <property type="entry name" value="Death Domain, Fas"/>
    <property type="match status" value="1"/>
</dbReference>
<feature type="transmembrane region" description="Helical" evidence="9">
    <location>
        <begin position="335"/>
        <end position="360"/>
    </location>
</feature>
<dbReference type="PANTHER" id="PTHR31626:SF2">
    <property type="entry name" value="PROTEIN FAM171B"/>
    <property type="match status" value="1"/>
</dbReference>
<dbReference type="Pfam" id="PF10577">
    <property type="entry name" value="FAM171A1-2-B_N"/>
    <property type="match status" value="1"/>
</dbReference>
<protein>
    <recommendedName>
        <fullName evidence="16">Protein FAM171B</fullName>
    </recommendedName>
</protein>
<dbReference type="EMBL" id="JAAGNN010000007">
    <property type="protein sequence ID" value="KAF4087199.1"/>
    <property type="molecule type" value="Genomic_DNA"/>
</dbReference>
<evidence type="ECO:0000256" key="8">
    <source>
        <dbReference type="SAM" id="MobiDB-lite"/>
    </source>
</evidence>
<proteinExistence type="inferred from homology"/>
<dbReference type="PANTHER" id="PTHR31626">
    <property type="entry name" value="SUSHI DOMAIN-CONTAINING PROTEIN"/>
    <property type="match status" value="1"/>
</dbReference>
<evidence type="ECO:0000256" key="7">
    <source>
        <dbReference type="ARBA" id="ARBA00023180"/>
    </source>
</evidence>
<dbReference type="Proteomes" id="UP000593565">
    <property type="component" value="Unassembled WGS sequence"/>
</dbReference>
<keyword evidence="15" id="KW-1185">Reference proteome</keyword>
<evidence type="ECO:0000256" key="5">
    <source>
        <dbReference type="ARBA" id="ARBA00022989"/>
    </source>
</evidence>
<organism evidence="14 15">
    <name type="scientific">Ameiurus melas</name>
    <name type="common">Black bullhead</name>
    <name type="synonym">Silurus melas</name>
    <dbReference type="NCBI Taxonomy" id="219545"/>
    <lineage>
        <taxon>Eukaryota</taxon>
        <taxon>Metazoa</taxon>
        <taxon>Chordata</taxon>
        <taxon>Craniata</taxon>
        <taxon>Vertebrata</taxon>
        <taxon>Euteleostomi</taxon>
        <taxon>Actinopterygii</taxon>
        <taxon>Neopterygii</taxon>
        <taxon>Teleostei</taxon>
        <taxon>Ostariophysi</taxon>
        <taxon>Siluriformes</taxon>
        <taxon>Ictaluridae</taxon>
        <taxon>Ameiurus</taxon>
    </lineage>
</organism>
<comment type="subcellular location">
    <subcellularLocation>
        <location evidence="1">Membrane</location>
        <topology evidence="1">Single-pass type I membrane protein</topology>
    </subcellularLocation>
</comment>
<feature type="domain" description="FAM171 N-terminal" evidence="12">
    <location>
        <begin position="67"/>
        <end position="313"/>
    </location>
</feature>
<dbReference type="Pfam" id="PF20771">
    <property type="entry name" value="FAM171A1-2-B_C"/>
    <property type="match status" value="1"/>
</dbReference>
<accession>A0A7J6AYP1</accession>
<feature type="domain" description="FAM171 C-terminal" evidence="13">
    <location>
        <begin position="458"/>
        <end position="623"/>
    </location>
</feature>
<evidence type="ECO:0000259" key="12">
    <source>
        <dbReference type="Pfam" id="PF10577"/>
    </source>
</evidence>
<evidence type="ECO:0000259" key="13">
    <source>
        <dbReference type="Pfam" id="PF20771"/>
    </source>
</evidence>
<feature type="signal peptide" evidence="10">
    <location>
        <begin position="1"/>
        <end position="20"/>
    </location>
</feature>
<feature type="compositionally biased region" description="Polar residues" evidence="8">
    <location>
        <begin position="386"/>
        <end position="395"/>
    </location>
</feature>
<evidence type="ECO:0000259" key="11">
    <source>
        <dbReference type="Pfam" id="PF00619"/>
    </source>
</evidence>
<dbReference type="InterPro" id="IPR001315">
    <property type="entry name" value="CARD"/>
</dbReference>
<feature type="region of interest" description="Disordered" evidence="8">
    <location>
        <begin position="371"/>
        <end position="447"/>
    </location>
</feature>
<dbReference type="SUPFAM" id="SSF47986">
    <property type="entry name" value="DEATH domain"/>
    <property type="match status" value="1"/>
</dbReference>
<comment type="caution">
    <text evidence="14">The sequence shown here is derived from an EMBL/GenBank/DDBJ whole genome shotgun (WGS) entry which is preliminary data.</text>
</comment>
<gene>
    <name evidence="14" type="ORF">AMELA_G00092800</name>
</gene>
<feature type="compositionally biased region" description="Low complexity" evidence="8">
    <location>
        <begin position="415"/>
        <end position="430"/>
    </location>
</feature>
<keyword evidence="5 9" id="KW-1133">Transmembrane helix</keyword>
<evidence type="ECO:0000313" key="14">
    <source>
        <dbReference type="EMBL" id="KAF4087199.1"/>
    </source>
</evidence>
<name>A0A7J6AYP1_AMEME</name>
<dbReference type="InterPro" id="IPR018890">
    <property type="entry name" value="FAM171"/>
</dbReference>
<feature type="chain" id="PRO_5029648707" description="Protein FAM171B" evidence="10">
    <location>
        <begin position="21"/>
        <end position="928"/>
    </location>
</feature>
<evidence type="ECO:0000256" key="3">
    <source>
        <dbReference type="ARBA" id="ARBA00022692"/>
    </source>
</evidence>
<dbReference type="GO" id="GO:0042981">
    <property type="term" value="P:regulation of apoptotic process"/>
    <property type="evidence" value="ECO:0007669"/>
    <property type="project" value="InterPro"/>
</dbReference>
<dbReference type="InterPro" id="IPR048530">
    <property type="entry name" value="FAM171_N"/>
</dbReference>
<dbReference type="AlphaFoldDB" id="A0A7J6AYP1"/>
<keyword evidence="6 9" id="KW-0472">Membrane</keyword>
<evidence type="ECO:0000256" key="10">
    <source>
        <dbReference type="SAM" id="SignalP"/>
    </source>
</evidence>
<dbReference type="InterPro" id="IPR049175">
    <property type="entry name" value="FAM171_C"/>
</dbReference>
<keyword evidence="3 9" id="KW-0812">Transmembrane</keyword>
<keyword evidence="4 10" id="KW-0732">Signal</keyword>
<dbReference type="Pfam" id="PF00619">
    <property type="entry name" value="CARD"/>
    <property type="match status" value="1"/>
</dbReference>
<evidence type="ECO:0000256" key="4">
    <source>
        <dbReference type="ARBA" id="ARBA00022729"/>
    </source>
</evidence>